<dbReference type="Proteomes" id="UP000306985">
    <property type="component" value="Unassembled WGS sequence"/>
</dbReference>
<evidence type="ECO:0000313" key="1">
    <source>
        <dbReference type="EMBL" id="TKV61872.1"/>
    </source>
</evidence>
<dbReference type="RefSeq" id="WP_137449177.1">
    <property type="nucleotide sequence ID" value="NZ_SZZH01000001.1"/>
</dbReference>
<evidence type="ECO:0000313" key="2">
    <source>
        <dbReference type="Proteomes" id="UP000306985"/>
    </source>
</evidence>
<proteinExistence type="predicted"/>
<sequence>MSVAISLSPFDDPDLPPGMRLTVTSDQLGTVPLEVWRVHPDGSEHRVISSSRPYLIAGAWVETDIHAPYNVDVTWRVQSSAGSASTVGTVYSEFSWLVPPSEPTTAVRLDEVVNLSSRQRETRAAKFQPVSDGSNGDNPKPIFVSDGGRGGTGVTATVRVLDEQPLWRLLDSDTVLLLITPGPGWRVKWMWAQVTRDEWANPGRAWWPYDDVVLTLDESADPDAELMPIWTDGDVHAWALANGLTEGGVAAAYATDLDMQVNNRTA</sequence>
<protein>
    <submittedName>
        <fullName evidence="1">Uncharacterized protein</fullName>
    </submittedName>
</protein>
<dbReference type="OrthoDB" id="3428054at2"/>
<organism evidence="1 2">
    <name type="scientific">Nakamurella flava</name>
    <dbReference type="NCBI Taxonomy" id="2576308"/>
    <lineage>
        <taxon>Bacteria</taxon>
        <taxon>Bacillati</taxon>
        <taxon>Actinomycetota</taxon>
        <taxon>Actinomycetes</taxon>
        <taxon>Nakamurellales</taxon>
        <taxon>Nakamurellaceae</taxon>
        <taxon>Nakamurella</taxon>
    </lineage>
</organism>
<keyword evidence="2" id="KW-1185">Reference proteome</keyword>
<reference evidence="1 2" key="1">
    <citation type="submission" date="2019-05" db="EMBL/GenBank/DDBJ databases">
        <title>Nakamurella sp. N5BH11, whole genome shotgun sequence.</title>
        <authorList>
            <person name="Tuo L."/>
        </authorList>
    </citation>
    <scope>NUCLEOTIDE SEQUENCE [LARGE SCALE GENOMIC DNA]</scope>
    <source>
        <strain evidence="1 2">N5BH11</strain>
    </source>
</reference>
<comment type="caution">
    <text evidence="1">The sequence shown here is derived from an EMBL/GenBank/DDBJ whole genome shotgun (WGS) entry which is preliminary data.</text>
</comment>
<accession>A0A4U6QP79</accession>
<dbReference type="AlphaFoldDB" id="A0A4U6QP79"/>
<gene>
    <name evidence="1" type="ORF">FDO65_10130</name>
</gene>
<dbReference type="EMBL" id="SZZH01000001">
    <property type="protein sequence ID" value="TKV61872.1"/>
    <property type="molecule type" value="Genomic_DNA"/>
</dbReference>
<name>A0A4U6QP79_9ACTN</name>